<comment type="caution">
    <text evidence="2">The sequence shown here is derived from an EMBL/GenBank/DDBJ whole genome shotgun (WGS) entry which is preliminary data.</text>
</comment>
<dbReference type="PANTHER" id="PTHR10622">
    <property type="entry name" value="HET DOMAIN-CONTAINING PROTEIN"/>
    <property type="match status" value="1"/>
</dbReference>
<proteinExistence type="predicted"/>
<name>A0AAV9QAG7_9PEZI</name>
<dbReference type="Proteomes" id="UP001345827">
    <property type="component" value="Unassembled WGS sequence"/>
</dbReference>
<reference evidence="2 3" key="1">
    <citation type="submission" date="2023-06" db="EMBL/GenBank/DDBJ databases">
        <title>Black Yeasts Isolated from many extreme environments.</title>
        <authorList>
            <person name="Coleine C."/>
            <person name="Stajich J.E."/>
            <person name="Selbmann L."/>
        </authorList>
    </citation>
    <scope>NUCLEOTIDE SEQUENCE [LARGE SCALE GENOMIC DNA]</scope>
    <source>
        <strain evidence="2 3">CCFEE 5887</strain>
    </source>
</reference>
<dbReference type="InterPro" id="IPR010730">
    <property type="entry name" value="HET"/>
</dbReference>
<evidence type="ECO:0000259" key="1">
    <source>
        <dbReference type="Pfam" id="PF06985"/>
    </source>
</evidence>
<dbReference type="EMBL" id="JAXLQG010000005">
    <property type="protein sequence ID" value="KAK5539606.1"/>
    <property type="molecule type" value="Genomic_DNA"/>
</dbReference>
<evidence type="ECO:0000313" key="3">
    <source>
        <dbReference type="Proteomes" id="UP001345827"/>
    </source>
</evidence>
<keyword evidence="3" id="KW-1185">Reference proteome</keyword>
<feature type="domain" description="Heterokaryon incompatibility" evidence="1">
    <location>
        <begin position="35"/>
        <end position="123"/>
    </location>
</feature>
<protein>
    <recommendedName>
        <fullName evidence="1">Heterokaryon incompatibility domain-containing protein</fullName>
    </recommendedName>
</protein>
<evidence type="ECO:0000313" key="2">
    <source>
        <dbReference type="EMBL" id="KAK5539606.1"/>
    </source>
</evidence>
<dbReference type="AlphaFoldDB" id="A0AAV9QAG7"/>
<gene>
    <name evidence="2" type="ORF">LTR25_003310</name>
</gene>
<dbReference type="PANTHER" id="PTHR10622:SF10">
    <property type="entry name" value="HET DOMAIN-CONTAINING PROTEIN"/>
    <property type="match status" value="1"/>
</dbReference>
<organism evidence="2 3">
    <name type="scientific">Vermiconidia calcicola</name>
    <dbReference type="NCBI Taxonomy" id="1690605"/>
    <lineage>
        <taxon>Eukaryota</taxon>
        <taxon>Fungi</taxon>
        <taxon>Dikarya</taxon>
        <taxon>Ascomycota</taxon>
        <taxon>Pezizomycotina</taxon>
        <taxon>Dothideomycetes</taxon>
        <taxon>Dothideomycetidae</taxon>
        <taxon>Mycosphaerellales</taxon>
        <taxon>Extremaceae</taxon>
        <taxon>Vermiconidia</taxon>
    </lineage>
</organism>
<accession>A0AAV9QAG7</accession>
<sequence>METSMPPAATKRLLHTKTYRLHFDDDLEYKKDPKYAILSHRWLDKEITFAKIEQACLDANGLESPVSLKVKGACAKAQQDNIQWLWIDSICINKDNSAEDQKAIASMFRWYRQASVCYTYLSDVLVPATKASYDDGPGPFWRTEEPEKDSEWFERGWCLQELLAPNHMEFYDRNWTYMGTRAELVEAIAAITRIKPEYLTGEEDFRKASIAAKMSWMAGRKTSVPEDIAYSMLGIFGITSMATGFMDGMKAFFRLQKEIINTSVIADETIFAWKTPASGLPHTSDPRGDWAADEWGMLAPSPDCFRDCGDIIRDGEARPRLLGGYTVEREGLRFPFPYTDFVSRREQAMQLSLMVLPWLNIIGFSAWKQALSKRKEFALTLNCVRKDANGKWRPVQVIHRME</sequence>
<dbReference type="Pfam" id="PF06985">
    <property type="entry name" value="HET"/>
    <property type="match status" value="1"/>
</dbReference>